<reference evidence="1 2" key="1">
    <citation type="submission" date="2018-05" db="EMBL/GenBank/DDBJ databases">
        <title>The Hungate 1000. A catalogue of reference genomes from the rumen microbiome.</title>
        <authorList>
            <person name="Kelly W."/>
        </authorList>
    </citation>
    <scope>NUCLEOTIDE SEQUENCE [LARGE SCALE GENOMIC DNA]</scope>
    <source>
        <strain evidence="1 2">NLAE-zl-C242</strain>
    </source>
</reference>
<accession>A0A2Y9B7N5</accession>
<proteinExistence type="predicted"/>
<name>A0A2Y9B7N5_9FIRM</name>
<keyword evidence="2" id="KW-1185">Reference proteome</keyword>
<dbReference type="Proteomes" id="UP000245845">
    <property type="component" value="Unassembled WGS sequence"/>
</dbReference>
<evidence type="ECO:0000313" key="2">
    <source>
        <dbReference type="Proteomes" id="UP000245845"/>
    </source>
</evidence>
<dbReference type="AlphaFoldDB" id="A0A2Y9B7N5"/>
<gene>
    <name evidence="1" type="ORF">A8806_101327</name>
</gene>
<sequence>MPWEAGIRGFGAIYWDKRGDEEKNGKIIFPFSDRWGMVGDFLH</sequence>
<comment type="caution">
    <text evidence="1">The sequence shown here is derived from an EMBL/GenBank/DDBJ whole genome shotgun (WGS) entry which is preliminary data.</text>
</comment>
<organism evidence="1 2">
    <name type="scientific">Faecalicatena orotica</name>
    <dbReference type="NCBI Taxonomy" id="1544"/>
    <lineage>
        <taxon>Bacteria</taxon>
        <taxon>Bacillati</taxon>
        <taxon>Bacillota</taxon>
        <taxon>Clostridia</taxon>
        <taxon>Lachnospirales</taxon>
        <taxon>Lachnospiraceae</taxon>
        <taxon>Faecalicatena</taxon>
    </lineage>
</organism>
<protein>
    <submittedName>
        <fullName evidence="1">Uncharacterized protein</fullName>
    </submittedName>
</protein>
<evidence type="ECO:0000313" key="1">
    <source>
        <dbReference type="EMBL" id="PWJ32040.1"/>
    </source>
</evidence>
<dbReference type="EMBL" id="QGDL01000001">
    <property type="protein sequence ID" value="PWJ32040.1"/>
    <property type="molecule type" value="Genomic_DNA"/>
</dbReference>